<evidence type="ECO:0000256" key="5">
    <source>
        <dbReference type="ARBA" id="ARBA00022741"/>
    </source>
</evidence>
<gene>
    <name evidence="10" type="ORF">RM530_12705</name>
</gene>
<protein>
    <recommendedName>
        <fullName evidence="2">histidine kinase</fullName>
        <ecNumber evidence="2">2.7.13.3</ecNumber>
    </recommendedName>
</protein>
<dbReference type="InterPro" id="IPR036890">
    <property type="entry name" value="HATPase_C_sf"/>
</dbReference>
<dbReference type="Pfam" id="PF00512">
    <property type="entry name" value="HisKA"/>
    <property type="match status" value="1"/>
</dbReference>
<comment type="caution">
    <text evidence="10">The sequence shown here is derived from an EMBL/GenBank/DDBJ whole genome shotgun (WGS) entry which is preliminary data.</text>
</comment>
<dbReference type="SUPFAM" id="SSF47384">
    <property type="entry name" value="Homodimeric domain of signal transducing histidine kinase"/>
    <property type="match status" value="1"/>
</dbReference>
<evidence type="ECO:0000256" key="8">
    <source>
        <dbReference type="ARBA" id="ARBA00023012"/>
    </source>
</evidence>
<dbReference type="Gene3D" id="1.10.287.130">
    <property type="match status" value="1"/>
</dbReference>
<dbReference type="Gene3D" id="3.30.565.10">
    <property type="entry name" value="Histidine kinase-like ATPase, C-terminal domain"/>
    <property type="match status" value="1"/>
</dbReference>
<dbReference type="GO" id="GO:0005524">
    <property type="term" value="F:ATP binding"/>
    <property type="evidence" value="ECO:0007669"/>
    <property type="project" value="UniProtKB-KW"/>
</dbReference>
<accession>A0ABU2WLY0</accession>
<evidence type="ECO:0000256" key="4">
    <source>
        <dbReference type="ARBA" id="ARBA00022679"/>
    </source>
</evidence>
<keyword evidence="5" id="KW-0547">Nucleotide-binding</keyword>
<keyword evidence="3" id="KW-0597">Phosphoprotein</keyword>
<dbReference type="SMART" id="SM00388">
    <property type="entry name" value="HisKA"/>
    <property type="match status" value="1"/>
</dbReference>
<dbReference type="Proteomes" id="UP001254608">
    <property type="component" value="Unassembled WGS sequence"/>
</dbReference>
<sequence length="375" mass="41235">MEMPVQSTALRSGACTLNPAPRASVADVDADAVVQALHLAAAIFDDSGRLLSHNAAFASDFTPPPELTRRAFESRFQPFADVDLPHEAGTDEVYCPSTGRSYSLAWSNLGHGLRLLTALDLSDRVEWVRRHRALQDQLLFTSRAMSVGEMATTLAHELNQPLATIINYLGAGQRLIEKLPGLPPRLNEALDMARSQAEHAAAVIARVREFVRTREPRRDIHHVGEFASHVVQLLQLEAQKHRVLLRVEIADSLPEVRVDRVMIEQVLANLVKNGIEAMRTTPPDERIVRVGARLNADGRVQIRVSDRGCGLADTTVQQLFAPFFTTKSNGMGVGLAICRSIVEFHEGNLYFEDNPEGGASFVFTLPAASQEAEQP</sequence>
<evidence type="ECO:0000256" key="1">
    <source>
        <dbReference type="ARBA" id="ARBA00000085"/>
    </source>
</evidence>
<evidence type="ECO:0000256" key="3">
    <source>
        <dbReference type="ARBA" id="ARBA00022553"/>
    </source>
</evidence>
<evidence type="ECO:0000313" key="11">
    <source>
        <dbReference type="Proteomes" id="UP001254608"/>
    </source>
</evidence>
<dbReference type="EC" id="2.7.13.3" evidence="2"/>
<keyword evidence="8" id="KW-0902">Two-component regulatory system</keyword>
<dbReference type="RefSeq" id="WP_311365585.1">
    <property type="nucleotide sequence ID" value="NZ_JAVRIC010000018.1"/>
</dbReference>
<evidence type="ECO:0000256" key="7">
    <source>
        <dbReference type="ARBA" id="ARBA00022840"/>
    </source>
</evidence>
<dbReference type="InterPro" id="IPR005467">
    <property type="entry name" value="His_kinase_dom"/>
</dbReference>
<dbReference type="SMART" id="SM00387">
    <property type="entry name" value="HATPase_c"/>
    <property type="match status" value="1"/>
</dbReference>
<dbReference type="PANTHER" id="PTHR43065">
    <property type="entry name" value="SENSOR HISTIDINE KINASE"/>
    <property type="match status" value="1"/>
</dbReference>
<dbReference type="Pfam" id="PF02518">
    <property type="entry name" value="HATPase_c"/>
    <property type="match status" value="1"/>
</dbReference>
<evidence type="ECO:0000256" key="6">
    <source>
        <dbReference type="ARBA" id="ARBA00022777"/>
    </source>
</evidence>
<feature type="domain" description="Histidine kinase" evidence="9">
    <location>
        <begin position="153"/>
        <end position="369"/>
    </location>
</feature>
<dbReference type="PROSITE" id="PS50109">
    <property type="entry name" value="HIS_KIN"/>
    <property type="match status" value="1"/>
</dbReference>
<dbReference type="InterPro" id="IPR004358">
    <property type="entry name" value="Sig_transdc_His_kin-like_C"/>
</dbReference>
<keyword evidence="7 10" id="KW-0067">ATP-binding</keyword>
<dbReference type="PRINTS" id="PR00344">
    <property type="entry name" value="BCTRLSENSOR"/>
</dbReference>
<reference evidence="10 11" key="1">
    <citation type="submission" date="2023-09" db="EMBL/GenBank/DDBJ databases">
        <authorList>
            <person name="Rey-Velasco X."/>
        </authorList>
    </citation>
    <scope>NUCLEOTIDE SEQUENCE [LARGE SCALE GENOMIC DNA]</scope>
    <source>
        <strain evidence="10 11">W345</strain>
    </source>
</reference>
<dbReference type="InterPro" id="IPR003661">
    <property type="entry name" value="HisK_dim/P_dom"/>
</dbReference>
<dbReference type="EMBL" id="JAVRIC010000018">
    <property type="protein sequence ID" value="MDT0498219.1"/>
    <property type="molecule type" value="Genomic_DNA"/>
</dbReference>
<dbReference type="CDD" id="cd00082">
    <property type="entry name" value="HisKA"/>
    <property type="match status" value="1"/>
</dbReference>
<dbReference type="PANTHER" id="PTHR43065:SF10">
    <property type="entry name" value="PEROXIDE STRESS-ACTIVATED HISTIDINE KINASE MAK3"/>
    <property type="match status" value="1"/>
</dbReference>
<name>A0ABU2WLY0_9GAMM</name>
<evidence type="ECO:0000313" key="10">
    <source>
        <dbReference type="EMBL" id="MDT0498219.1"/>
    </source>
</evidence>
<keyword evidence="6" id="KW-0418">Kinase</keyword>
<proteinExistence type="predicted"/>
<dbReference type="SUPFAM" id="SSF55874">
    <property type="entry name" value="ATPase domain of HSP90 chaperone/DNA topoisomerase II/histidine kinase"/>
    <property type="match status" value="1"/>
</dbReference>
<dbReference type="InterPro" id="IPR003594">
    <property type="entry name" value="HATPase_dom"/>
</dbReference>
<comment type="catalytic activity">
    <reaction evidence="1">
        <text>ATP + protein L-histidine = ADP + protein N-phospho-L-histidine.</text>
        <dbReference type="EC" id="2.7.13.3"/>
    </reaction>
</comment>
<keyword evidence="11" id="KW-1185">Reference proteome</keyword>
<dbReference type="InterPro" id="IPR036097">
    <property type="entry name" value="HisK_dim/P_sf"/>
</dbReference>
<keyword evidence="4" id="KW-0808">Transferase</keyword>
<evidence type="ECO:0000259" key="9">
    <source>
        <dbReference type="PROSITE" id="PS50109"/>
    </source>
</evidence>
<evidence type="ECO:0000256" key="2">
    <source>
        <dbReference type="ARBA" id="ARBA00012438"/>
    </source>
</evidence>
<organism evidence="10 11">
    <name type="scientific">Banduia mediterranea</name>
    <dbReference type="NCBI Taxonomy" id="3075609"/>
    <lineage>
        <taxon>Bacteria</taxon>
        <taxon>Pseudomonadati</taxon>
        <taxon>Pseudomonadota</taxon>
        <taxon>Gammaproteobacteria</taxon>
        <taxon>Nevskiales</taxon>
        <taxon>Algiphilaceae</taxon>
        <taxon>Banduia</taxon>
    </lineage>
</organism>